<dbReference type="STRING" id="408074.SAMN05660909_03657"/>
<evidence type="ECO:0000313" key="2">
    <source>
        <dbReference type="Proteomes" id="UP000199656"/>
    </source>
</evidence>
<proteinExistence type="predicted"/>
<dbReference type="EMBL" id="FNRL01000017">
    <property type="protein sequence ID" value="SEA82836.1"/>
    <property type="molecule type" value="Genomic_DNA"/>
</dbReference>
<organism evidence="1 2">
    <name type="scientific">Chitinophaga terrae</name>
    <name type="common">ex Kim and Jung 2007</name>
    <dbReference type="NCBI Taxonomy" id="408074"/>
    <lineage>
        <taxon>Bacteria</taxon>
        <taxon>Pseudomonadati</taxon>
        <taxon>Bacteroidota</taxon>
        <taxon>Chitinophagia</taxon>
        <taxon>Chitinophagales</taxon>
        <taxon>Chitinophagaceae</taxon>
        <taxon>Chitinophaga</taxon>
    </lineage>
</organism>
<protein>
    <submittedName>
        <fullName evidence="1">Uncharacterized protein</fullName>
    </submittedName>
</protein>
<accession>A0A1H4ED16</accession>
<dbReference type="Proteomes" id="UP000199656">
    <property type="component" value="Unassembled WGS sequence"/>
</dbReference>
<reference evidence="2" key="1">
    <citation type="submission" date="2016-10" db="EMBL/GenBank/DDBJ databases">
        <authorList>
            <person name="Varghese N."/>
            <person name="Submissions S."/>
        </authorList>
    </citation>
    <scope>NUCLEOTIDE SEQUENCE [LARGE SCALE GENOMIC DNA]</scope>
    <source>
        <strain evidence="2">DSM 23920</strain>
    </source>
</reference>
<sequence>MNYLYLQKLIPVKSFVLLSFAVLFLFACHSGKPENNTIAVAATDSSAFKNLINVYKADFGNGVIYINLNFFNGKDVGGYNIHNGLRRNIHGTARKENNNWIVTLAEPGDHPLDGVFTLTFDAGFSQCDGNWKANNTRYAEKNFKLEKITPSEEEGFFNDPTFDFVFVDYSASKSELHFQKDGSCELKLYKRITDSTYADQLITLKGSYQKENDSTIRVTWKANDILPEQSDFVFEYNDQKDDNYHYPIGIHGEDYHFLPVF</sequence>
<evidence type="ECO:0000313" key="1">
    <source>
        <dbReference type="EMBL" id="SEA82836.1"/>
    </source>
</evidence>
<dbReference type="AlphaFoldDB" id="A0A1H4ED16"/>
<gene>
    <name evidence="1" type="ORF">SAMN05660909_03657</name>
</gene>
<keyword evidence="2" id="KW-1185">Reference proteome</keyword>
<name>A0A1H4ED16_9BACT</name>